<feature type="binding site" evidence="12">
    <location>
        <position position="463"/>
    </location>
    <ligand>
        <name>Zn(2+)</name>
        <dbReference type="ChEBI" id="CHEBI:29105"/>
        <label>2</label>
    </ligand>
</feature>
<feature type="binding site" evidence="12">
    <location>
        <position position="481"/>
    </location>
    <ligand>
        <name>Zn(2+)</name>
        <dbReference type="ChEBI" id="CHEBI:29105"/>
        <label>2</label>
    </ligand>
</feature>
<keyword evidence="7 12" id="KW-0862">Zinc</keyword>
<dbReference type="GO" id="GO:1990077">
    <property type="term" value="C:primosome complex"/>
    <property type="evidence" value="ECO:0007669"/>
    <property type="project" value="UniProtKB-UniRule"/>
</dbReference>
<keyword evidence="4 12" id="KW-0547">Nucleotide-binding</keyword>
<dbReference type="InterPro" id="IPR011545">
    <property type="entry name" value="DEAD/DEAH_box_helicase_dom"/>
</dbReference>
<comment type="function">
    <text evidence="12">Initiates the restart of stalled replication forks, which reloads the replicative helicase on sites other than the origin of replication. Recognizes and binds to abandoned replication forks and remodels them to uncover a helicase loading site. Promotes assembly of the primosome at these replication forks.</text>
</comment>
<accession>A0A4Z0FES0</accession>
<dbReference type="Pfam" id="PF18074">
    <property type="entry name" value="PriA_C"/>
    <property type="match status" value="1"/>
</dbReference>
<keyword evidence="2 12" id="KW-0235">DNA replication</keyword>
<evidence type="ECO:0000256" key="11">
    <source>
        <dbReference type="ARBA" id="ARBA00048988"/>
    </source>
</evidence>
<dbReference type="EMBL" id="SRIO01000001">
    <property type="protein sequence ID" value="TFZ84162.1"/>
    <property type="molecule type" value="Genomic_DNA"/>
</dbReference>
<dbReference type="GO" id="GO:0003677">
    <property type="term" value="F:DNA binding"/>
    <property type="evidence" value="ECO:0007669"/>
    <property type="project" value="UniProtKB-UniRule"/>
</dbReference>
<comment type="catalytic activity">
    <reaction evidence="12">
        <text>Couples ATP hydrolysis with the unwinding of duplex DNA by translocating in the 3'-5' direction.</text>
        <dbReference type="EC" id="5.6.2.4"/>
    </reaction>
</comment>
<keyword evidence="8 12" id="KW-0067">ATP-binding</keyword>
<evidence type="ECO:0000256" key="7">
    <source>
        <dbReference type="ARBA" id="ARBA00022833"/>
    </source>
</evidence>
<gene>
    <name evidence="12" type="primary">priA</name>
    <name evidence="14" type="ORF">E4680_01090</name>
</gene>
<dbReference type="Pfam" id="PF17764">
    <property type="entry name" value="PriA_3primeBD"/>
    <property type="match status" value="1"/>
</dbReference>
<dbReference type="HAMAP" id="MF_00983">
    <property type="entry name" value="PriA"/>
    <property type="match status" value="1"/>
</dbReference>
<protein>
    <recommendedName>
        <fullName evidence="12">Replication restart protein PriA</fullName>
    </recommendedName>
    <alternativeName>
        <fullName evidence="12">ATP-dependent DNA helicase PriA</fullName>
        <ecNumber evidence="12">5.6.2.4</ecNumber>
    </alternativeName>
    <alternativeName>
        <fullName evidence="12">DNA 3'-5' helicase PriA</fullName>
    </alternativeName>
</protein>
<dbReference type="PROSITE" id="PS51192">
    <property type="entry name" value="HELICASE_ATP_BIND_1"/>
    <property type="match status" value="1"/>
</dbReference>
<dbReference type="InterPro" id="IPR005259">
    <property type="entry name" value="PriA"/>
</dbReference>
<evidence type="ECO:0000256" key="3">
    <source>
        <dbReference type="ARBA" id="ARBA00022723"/>
    </source>
</evidence>
<dbReference type="CDD" id="cd18804">
    <property type="entry name" value="SF2_C_priA"/>
    <property type="match status" value="1"/>
</dbReference>
<feature type="domain" description="Helicase ATP-binding" evidence="13">
    <location>
        <begin position="226"/>
        <end position="392"/>
    </location>
</feature>
<dbReference type="InterPro" id="IPR041236">
    <property type="entry name" value="PriA_C"/>
</dbReference>
<keyword evidence="9 12" id="KW-0238">DNA-binding</keyword>
<keyword evidence="3 12" id="KW-0479">Metal-binding</keyword>
<evidence type="ECO:0000256" key="6">
    <source>
        <dbReference type="ARBA" id="ARBA00022806"/>
    </source>
</evidence>
<feature type="binding site" evidence="12">
    <location>
        <position position="497"/>
    </location>
    <ligand>
        <name>Zn(2+)</name>
        <dbReference type="ChEBI" id="CHEBI:29105"/>
        <label>1</label>
    </ligand>
</feature>
<feature type="binding site" evidence="12">
    <location>
        <position position="494"/>
    </location>
    <ligand>
        <name>Zn(2+)</name>
        <dbReference type="ChEBI" id="CHEBI:29105"/>
        <label>1</label>
    </ligand>
</feature>
<dbReference type="InterPro" id="IPR040498">
    <property type="entry name" value="PriA_CRR"/>
</dbReference>
<dbReference type="GO" id="GO:0006270">
    <property type="term" value="P:DNA replication initiation"/>
    <property type="evidence" value="ECO:0007669"/>
    <property type="project" value="TreeGrafter"/>
</dbReference>
<comment type="subunit">
    <text evidence="12">Component of the replication restart primosome.</text>
</comment>
<dbReference type="SUPFAM" id="SSF52540">
    <property type="entry name" value="P-loop containing nucleoside triphosphate hydrolases"/>
    <property type="match status" value="2"/>
</dbReference>
<organism evidence="14 15">
    <name type="scientific">Candidatus Macondimonas diazotrophica</name>
    <dbReference type="NCBI Taxonomy" id="2305248"/>
    <lineage>
        <taxon>Bacteria</taxon>
        <taxon>Pseudomonadati</taxon>
        <taxon>Pseudomonadota</taxon>
        <taxon>Gammaproteobacteria</taxon>
        <taxon>Chromatiales</taxon>
        <taxon>Ectothiorhodospiraceae</taxon>
        <taxon>Candidatus Macondimonas</taxon>
    </lineage>
</organism>
<feature type="binding site" evidence="12">
    <location>
        <position position="454"/>
    </location>
    <ligand>
        <name>Zn(2+)</name>
        <dbReference type="ChEBI" id="CHEBI:29105"/>
        <label>1</label>
    </ligand>
</feature>
<feature type="binding site" evidence="12">
    <location>
        <position position="484"/>
    </location>
    <ligand>
        <name>Zn(2+)</name>
        <dbReference type="ChEBI" id="CHEBI:29105"/>
        <label>2</label>
    </ligand>
</feature>
<dbReference type="GO" id="GO:0043138">
    <property type="term" value="F:3'-5' DNA helicase activity"/>
    <property type="evidence" value="ECO:0007669"/>
    <property type="project" value="UniProtKB-EC"/>
</dbReference>
<dbReference type="InterPro" id="IPR014001">
    <property type="entry name" value="Helicase_ATP-bd"/>
</dbReference>
<dbReference type="GO" id="GO:0005524">
    <property type="term" value="F:ATP binding"/>
    <property type="evidence" value="ECO:0007669"/>
    <property type="project" value="UniProtKB-UniRule"/>
</dbReference>
<evidence type="ECO:0000259" key="13">
    <source>
        <dbReference type="PROSITE" id="PS51192"/>
    </source>
</evidence>
<dbReference type="RefSeq" id="WP_135280522.1">
    <property type="nucleotide sequence ID" value="NZ_SRIO01000001.1"/>
</dbReference>
<evidence type="ECO:0000256" key="9">
    <source>
        <dbReference type="ARBA" id="ARBA00023125"/>
    </source>
</evidence>
<dbReference type="InterPro" id="IPR027417">
    <property type="entry name" value="P-loop_NTPase"/>
</dbReference>
<dbReference type="PANTHER" id="PTHR30580:SF0">
    <property type="entry name" value="PRIMOSOMAL PROTEIN N"/>
    <property type="match status" value="1"/>
</dbReference>
<dbReference type="NCBIfam" id="TIGR00595">
    <property type="entry name" value="priA"/>
    <property type="match status" value="1"/>
</dbReference>
<dbReference type="GO" id="GO:0016887">
    <property type="term" value="F:ATP hydrolysis activity"/>
    <property type="evidence" value="ECO:0007669"/>
    <property type="project" value="RHEA"/>
</dbReference>
<dbReference type="InterPro" id="IPR041222">
    <property type="entry name" value="PriA_3primeBD"/>
</dbReference>
<dbReference type="SMART" id="SM00490">
    <property type="entry name" value="HELICc"/>
    <property type="match status" value="1"/>
</dbReference>
<keyword evidence="15" id="KW-1185">Reference proteome</keyword>
<dbReference type="GO" id="GO:0006269">
    <property type="term" value="P:DNA replication, synthesis of primer"/>
    <property type="evidence" value="ECO:0007669"/>
    <property type="project" value="UniProtKB-KW"/>
</dbReference>
<name>A0A4Z0FES0_9GAMM</name>
<evidence type="ECO:0000313" key="15">
    <source>
        <dbReference type="Proteomes" id="UP000297890"/>
    </source>
</evidence>
<comment type="caution">
    <text evidence="14">The sequence shown here is derived from an EMBL/GenBank/DDBJ whole genome shotgun (WGS) entry which is preliminary data.</text>
</comment>
<proteinExistence type="inferred from homology"/>
<dbReference type="NCBIfam" id="NF004067">
    <property type="entry name" value="PRK05580.1-4"/>
    <property type="match status" value="1"/>
</dbReference>
<comment type="cofactor">
    <cofactor evidence="12">
        <name>Zn(2+)</name>
        <dbReference type="ChEBI" id="CHEBI:29105"/>
    </cofactor>
    <text evidence="12">Binds 2 zinc ions per subunit.</text>
</comment>
<dbReference type="FunFam" id="3.40.50.300:FF:000489">
    <property type="entry name" value="Primosome assembly protein PriA"/>
    <property type="match status" value="1"/>
</dbReference>
<dbReference type="Gene3D" id="3.40.1440.60">
    <property type="entry name" value="PriA, 3(prime) DNA-binding domain"/>
    <property type="match status" value="1"/>
</dbReference>
<evidence type="ECO:0000256" key="12">
    <source>
        <dbReference type="HAMAP-Rule" id="MF_00983"/>
    </source>
</evidence>
<dbReference type="CDD" id="cd17929">
    <property type="entry name" value="DEXHc_priA"/>
    <property type="match status" value="1"/>
</dbReference>
<dbReference type="AlphaFoldDB" id="A0A4Z0FES0"/>
<evidence type="ECO:0000256" key="1">
    <source>
        <dbReference type="ARBA" id="ARBA00022515"/>
    </source>
</evidence>
<dbReference type="Pfam" id="PF18319">
    <property type="entry name" value="Zn_ribbon_PriA"/>
    <property type="match status" value="1"/>
</dbReference>
<dbReference type="PANTHER" id="PTHR30580">
    <property type="entry name" value="PRIMOSOMAL PROTEIN N"/>
    <property type="match status" value="1"/>
</dbReference>
<dbReference type="Pfam" id="PF00270">
    <property type="entry name" value="DEAD"/>
    <property type="match status" value="1"/>
</dbReference>
<dbReference type="Gene3D" id="3.40.50.300">
    <property type="entry name" value="P-loop containing nucleotide triphosphate hydrolases"/>
    <property type="match status" value="2"/>
</dbReference>
<comment type="catalytic activity">
    <reaction evidence="11 12">
        <text>ATP + H2O = ADP + phosphate + H(+)</text>
        <dbReference type="Rhea" id="RHEA:13065"/>
        <dbReference type="ChEBI" id="CHEBI:15377"/>
        <dbReference type="ChEBI" id="CHEBI:15378"/>
        <dbReference type="ChEBI" id="CHEBI:30616"/>
        <dbReference type="ChEBI" id="CHEBI:43474"/>
        <dbReference type="ChEBI" id="CHEBI:456216"/>
        <dbReference type="EC" id="5.6.2.4"/>
    </reaction>
</comment>
<dbReference type="GO" id="GO:0006302">
    <property type="term" value="P:double-strand break repair"/>
    <property type="evidence" value="ECO:0007669"/>
    <property type="project" value="InterPro"/>
</dbReference>
<feature type="binding site" evidence="12">
    <location>
        <position position="451"/>
    </location>
    <ligand>
        <name>Zn(2+)</name>
        <dbReference type="ChEBI" id="CHEBI:29105"/>
        <label>1</label>
    </ligand>
</feature>
<dbReference type="GO" id="GO:0006310">
    <property type="term" value="P:DNA recombination"/>
    <property type="evidence" value="ECO:0007669"/>
    <property type="project" value="InterPro"/>
</dbReference>
<dbReference type="InterPro" id="IPR042115">
    <property type="entry name" value="PriA_3primeBD_sf"/>
</dbReference>
<evidence type="ECO:0000256" key="10">
    <source>
        <dbReference type="ARBA" id="ARBA00023235"/>
    </source>
</evidence>
<keyword evidence="5 12" id="KW-0378">Hydrolase</keyword>
<dbReference type="SMART" id="SM00487">
    <property type="entry name" value="DEXDc"/>
    <property type="match status" value="1"/>
</dbReference>
<reference evidence="14 15" key="1">
    <citation type="journal article" date="2019" name="ISME J.">
        <title>Candidatus Macondimonas diazotrophica, a novel gammaproteobacterial genus dominating crude-oil-contaminated coastal sediments.</title>
        <authorList>
            <person name="Karthikeyan S."/>
            <person name="Konstantinidis K."/>
        </authorList>
    </citation>
    <scope>NUCLEOTIDE SEQUENCE [LARGE SCALE GENOMIC DNA]</scope>
    <source>
        <strain evidence="14 15">KTK01</strain>
    </source>
</reference>
<comment type="similarity">
    <text evidence="12">Belongs to the helicase family. PriA subfamily.</text>
</comment>
<evidence type="ECO:0000256" key="5">
    <source>
        <dbReference type="ARBA" id="ARBA00022801"/>
    </source>
</evidence>
<keyword evidence="1 12" id="KW-0639">Primosome</keyword>
<keyword evidence="6 12" id="KW-0347">Helicase</keyword>
<evidence type="ECO:0000256" key="4">
    <source>
        <dbReference type="ARBA" id="ARBA00022741"/>
    </source>
</evidence>
<dbReference type="OrthoDB" id="9759544at2"/>
<evidence type="ECO:0000256" key="8">
    <source>
        <dbReference type="ARBA" id="ARBA00022840"/>
    </source>
</evidence>
<dbReference type="InterPro" id="IPR001650">
    <property type="entry name" value="Helicase_C-like"/>
</dbReference>
<sequence length="747" mass="82740">MSFVKTLTHSQMPVTSTSVWKIALLSGISRSLDYLPAAGWRGPVPLHHRVVVPLGKRAVIGWVIGERDHSSLDPDQLRPCERVLDPEPLLDSETVSLIQWTAHYYHHPLGRVLATAIPAPLRRGGHADVPHMPHWQLTRAGQAQDHAGVRGTRLQALLALLRAHPTGMSSGQLATALPNYREPLRRAVDRGWVEDAPAPPRPVIDPVFAQSPHTLNPDQQHAVDTLQTTRGFAPVVLEGVTGSGKTEVYLHALESALQAGRQALVLTPEIGLIPQLYRRLQARFGIPIASLHSGATERQRLHGWLAARDRHARIVLGTRSAVFTPLPELGLIVVDEEHDVAYKQEEGLRYSARDLALWRARHNAVPIILGSATPSLESFHRADRGDYRLLRLPLRTGEAQAPAIHLIDMRPYPAADGLSPPLLHAIKRELAQGGQAMLFQNRRGYAPMLRCRACGWIAGCAHCDARMTLHREPRRQDLLICHHCGFRRASPAACPECHQPALDILGMGTARIEEALRHHFPNACLARIDRDSTRRSGSLERLLDAAVRGEANLLIGTQMLAKGHHLPHLGLVAILDVDQGLYSPDFRASERMGQLVIQVAGRAGRESRRGTTWIQTHRPDHAWLRQLLDEGYAAFARSLLDERRQANWPPFSRLALLRAQASSVERALAFLAQIPNYGSPPPDVHLLGPVPAPMTRRAGAHRAQLLLMATSPAPLHHYLDRLIPQLSTLPQRSGVRWSLDVDPQDLF</sequence>
<keyword evidence="10 12" id="KW-0413">Isomerase</keyword>
<evidence type="ECO:0000313" key="14">
    <source>
        <dbReference type="EMBL" id="TFZ84162.1"/>
    </source>
</evidence>
<feature type="binding site" evidence="12">
    <location>
        <position position="460"/>
    </location>
    <ligand>
        <name>Zn(2+)</name>
        <dbReference type="ChEBI" id="CHEBI:29105"/>
        <label>2</label>
    </ligand>
</feature>
<evidence type="ECO:0000256" key="2">
    <source>
        <dbReference type="ARBA" id="ARBA00022705"/>
    </source>
</evidence>
<dbReference type="GO" id="GO:0008270">
    <property type="term" value="F:zinc ion binding"/>
    <property type="evidence" value="ECO:0007669"/>
    <property type="project" value="UniProtKB-UniRule"/>
</dbReference>
<dbReference type="Proteomes" id="UP000297890">
    <property type="component" value="Unassembled WGS sequence"/>
</dbReference>
<dbReference type="EC" id="5.6.2.4" evidence="12"/>